<dbReference type="EMBL" id="JBHTKZ010000013">
    <property type="protein sequence ID" value="MFD1181493.1"/>
    <property type="molecule type" value="Genomic_DNA"/>
</dbReference>
<keyword evidence="7" id="KW-1185">Reference proteome</keyword>
<evidence type="ECO:0000256" key="2">
    <source>
        <dbReference type="ARBA" id="ARBA00006739"/>
    </source>
</evidence>
<dbReference type="EC" id="2.4.-.-" evidence="6"/>
<evidence type="ECO:0000259" key="5">
    <source>
        <dbReference type="Pfam" id="PF00535"/>
    </source>
</evidence>
<dbReference type="GO" id="GO:0016757">
    <property type="term" value="F:glycosyltransferase activity"/>
    <property type="evidence" value="ECO:0007669"/>
    <property type="project" value="UniProtKB-KW"/>
</dbReference>
<dbReference type="SUPFAM" id="SSF53448">
    <property type="entry name" value="Nucleotide-diphospho-sugar transferases"/>
    <property type="match status" value="1"/>
</dbReference>
<keyword evidence="4 6" id="KW-0808">Transferase</keyword>
<reference evidence="7" key="1">
    <citation type="journal article" date="2019" name="Int. J. Syst. Evol. Microbiol.">
        <title>The Global Catalogue of Microorganisms (GCM) 10K type strain sequencing project: providing services to taxonomists for standard genome sequencing and annotation.</title>
        <authorList>
            <consortium name="The Broad Institute Genomics Platform"/>
            <consortium name="The Broad Institute Genome Sequencing Center for Infectious Disease"/>
            <person name="Wu L."/>
            <person name="Ma J."/>
        </authorList>
    </citation>
    <scope>NUCLEOTIDE SEQUENCE [LARGE SCALE GENOMIC DNA]</scope>
    <source>
        <strain evidence="7">CCUG 48216</strain>
    </source>
</reference>
<dbReference type="PANTHER" id="PTHR43179:SF12">
    <property type="entry name" value="GALACTOFURANOSYLTRANSFERASE GLFT2"/>
    <property type="match status" value="1"/>
</dbReference>
<dbReference type="InterPro" id="IPR029063">
    <property type="entry name" value="SAM-dependent_MTases_sf"/>
</dbReference>
<evidence type="ECO:0000313" key="6">
    <source>
        <dbReference type="EMBL" id="MFD1181493.1"/>
    </source>
</evidence>
<dbReference type="SUPFAM" id="SSF53335">
    <property type="entry name" value="S-adenosyl-L-methionine-dependent methyltransferases"/>
    <property type="match status" value="1"/>
</dbReference>
<comment type="pathway">
    <text evidence="1">Cell wall biogenesis; cell wall polysaccharide biosynthesis.</text>
</comment>
<dbReference type="Gene3D" id="3.40.50.720">
    <property type="entry name" value="NAD(P)-binding Rossmann-like Domain"/>
    <property type="match status" value="1"/>
</dbReference>
<dbReference type="Gene3D" id="3.90.550.10">
    <property type="entry name" value="Spore Coat Polysaccharide Biosynthesis Protein SpsA, Chain A"/>
    <property type="match status" value="1"/>
</dbReference>
<dbReference type="InterPro" id="IPR029044">
    <property type="entry name" value="Nucleotide-diphossugar_trans"/>
</dbReference>
<proteinExistence type="inferred from homology"/>
<feature type="domain" description="Glycosyltransferase 2-like" evidence="5">
    <location>
        <begin position="40"/>
        <end position="174"/>
    </location>
</feature>
<gene>
    <name evidence="6" type="ORF">ACFQ2Z_09000</name>
</gene>
<sequence>MHNILEDALNKKKWSYKKDLYSQVFHSIEFTRPCEKPDISIVVISWRLHEDTILNFISLEKQRQYSNFEIIFVDNGGADGEFEILKPYINSYIKLNENTGAYIARNIGAVFSKAPIVLFLEDDGIPDDDLIISHILAHRRYVTHAVTGVCLFKTENPLNERQKHYYRGEEFYPCFSELEGNTSYSSEVFFSVGGWDDEINFGGGGKELAIRLYWFSRDFSKQVYSPLSIIYHDYALNEEHLKKKNEKQKRSYARLEKKYREWSSFRDQWIPFWGRENFLIESEQWKDNSNNIQNQFMEIQTRVKERNEMDIKKYMRGKIFLTDSKAFLNLAINHHSEIKYTIFGAGSYGSVVMHKLQDYGIRIDSFVDNNPSIWGTTIEGLPVIPPQKISSDTFLFVASNWHYEIKKQLLEMGLREDVNFKIII</sequence>
<dbReference type="Proteomes" id="UP001597211">
    <property type="component" value="Unassembled WGS sequence"/>
</dbReference>
<comment type="similarity">
    <text evidence="2">Belongs to the glycosyltransferase 2 family.</text>
</comment>
<evidence type="ECO:0000256" key="4">
    <source>
        <dbReference type="ARBA" id="ARBA00022679"/>
    </source>
</evidence>
<keyword evidence="3 6" id="KW-0328">Glycosyltransferase</keyword>
<evidence type="ECO:0000313" key="7">
    <source>
        <dbReference type="Proteomes" id="UP001597211"/>
    </source>
</evidence>
<evidence type="ECO:0000256" key="1">
    <source>
        <dbReference type="ARBA" id="ARBA00004776"/>
    </source>
</evidence>
<protein>
    <submittedName>
        <fullName evidence="6">Glycosyltransferase</fullName>
        <ecNumber evidence="6">2.4.-.-</ecNumber>
    </submittedName>
</protein>
<dbReference type="PANTHER" id="PTHR43179">
    <property type="entry name" value="RHAMNOSYLTRANSFERASE WBBL"/>
    <property type="match status" value="1"/>
</dbReference>
<accession>A0ABW3SA72</accession>
<organism evidence="6 7">
    <name type="scientific">Paenibacillus timonensis</name>
    <dbReference type="NCBI Taxonomy" id="225915"/>
    <lineage>
        <taxon>Bacteria</taxon>
        <taxon>Bacillati</taxon>
        <taxon>Bacillota</taxon>
        <taxon>Bacilli</taxon>
        <taxon>Bacillales</taxon>
        <taxon>Paenibacillaceae</taxon>
        <taxon>Paenibacillus</taxon>
    </lineage>
</organism>
<dbReference type="Pfam" id="PF00535">
    <property type="entry name" value="Glycos_transf_2"/>
    <property type="match status" value="1"/>
</dbReference>
<name>A0ABW3SA72_9BACL</name>
<evidence type="ECO:0000256" key="3">
    <source>
        <dbReference type="ARBA" id="ARBA00022676"/>
    </source>
</evidence>
<comment type="caution">
    <text evidence="6">The sequence shown here is derived from an EMBL/GenBank/DDBJ whole genome shotgun (WGS) entry which is preliminary data.</text>
</comment>
<dbReference type="InterPro" id="IPR001173">
    <property type="entry name" value="Glyco_trans_2-like"/>
</dbReference>